<dbReference type="GO" id="GO:0003677">
    <property type="term" value="F:DNA binding"/>
    <property type="evidence" value="ECO:0007669"/>
    <property type="project" value="InterPro"/>
</dbReference>
<dbReference type="InterPro" id="IPR036162">
    <property type="entry name" value="Resolvase-like_N_sf"/>
</dbReference>
<accession>A0A3L7IXB3</accession>
<organism evidence="1 2">
    <name type="scientific">Mycetocola zhadangensis</name>
    <dbReference type="NCBI Taxonomy" id="1164595"/>
    <lineage>
        <taxon>Bacteria</taxon>
        <taxon>Bacillati</taxon>
        <taxon>Actinomycetota</taxon>
        <taxon>Actinomycetes</taxon>
        <taxon>Micrococcales</taxon>
        <taxon>Microbacteriaceae</taxon>
        <taxon>Mycetocola</taxon>
    </lineage>
</organism>
<sequence length="88" mass="10314">MLTLWVVQDRFYRFVSILVSAWRDRHLPQRPMTDLVAIVGEPHRRGIQLRSLTEPFDTTTAGGELFFHLCRVRTNEQPHDLRAHHGLP</sequence>
<reference evidence="1 2" key="1">
    <citation type="submission" date="2018-10" db="EMBL/GenBank/DDBJ databases">
        <authorList>
            <person name="Li J."/>
        </authorList>
    </citation>
    <scope>NUCLEOTIDE SEQUENCE [LARGE SCALE GENOMIC DNA]</scope>
    <source>
        <strain evidence="1 2">ZD1-4</strain>
    </source>
</reference>
<proteinExistence type="predicted"/>
<dbReference type="EMBL" id="RCWJ01000003">
    <property type="protein sequence ID" value="RLQ82759.1"/>
    <property type="molecule type" value="Genomic_DNA"/>
</dbReference>
<gene>
    <name evidence="1" type="ORF">D9V28_12485</name>
</gene>
<keyword evidence="2" id="KW-1185">Reference proteome</keyword>
<dbReference type="Proteomes" id="UP000282460">
    <property type="component" value="Unassembled WGS sequence"/>
</dbReference>
<dbReference type="SUPFAM" id="SSF53041">
    <property type="entry name" value="Resolvase-like"/>
    <property type="match status" value="1"/>
</dbReference>
<evidence type="ECO:0000313" key="1">
    <source>
        <dbReference type="EMBL" id="RLQ82759.1"/>
    </source>
</evidence>
<protein>
    <submittedName>
        <fullName evidence="1">Uncharacterized protein</fullName>
    </submittedName>
</protein>
<dbReference type="AlphaFoldDB" id="A0A3L7IXB3"/>
<comment type="caution">
    <text evidence="1">The sequence shown here is derived from an EMBL/GenBank/DDBJ whole genome shotgun (WGS) entry which is preliminary data.</text>
</comment>
<name>A0A3L7IXB3_9MICO</name>
<dbReference type="GO" id="GO:0000150">
    <property type="term" value="F:DNA strand exchange activity"/>
    <property type="evidence" value="ECO:0007669"/>
    <property type="project" value="InterPro"/>
</dbReference>
<evidence type="ECO:0000313" key="2">
    <source>
        <dbReference type="Proteomes" id="UP000282460"/>
    </source>
</evidence>